<feature type="compositionally biased region" description="Polar residues" evidence="1">
    <location>
        <begin position="22"/>
        <end position="44"/>
    </location>
</feature>
<sequence length="77" mass="8451">MKNPSDASGIGHSGRAFTRFASEQRNVSASNQNFASKDQPSFTNILPPPDPSLQLHLQVLVWQFVSLPSQLDQIITS</sequence>
<evidence type="ECO:0000256" key="1">
    <source>
        <dbReference type="SAM" id="MobiDB-lite"/>
    </source>
</evidence>
<name>A0ABD0M8I3_9CAEN</name>
<comment type="caution">
    <text evidence="2">The sequence shown here is derived from an EMBL/GenBank/DDBJ whole genome shotgun (WGS) entry which is preliminary data.</text>
</comment>
<evidence type="ECO:0000313" key="3">
    <source>
        <dbReference type="Proteomes" id="UP001519460"/>
    </source>
</evidence>
<dbReference type="Proteomes" id="UP001519460">
    <property type="component" value="Unassembled WGS sequence"/>
</dbReference>
<proteinExistence type="predicted"/>
<dbReference type="EMBL" id="JACVVK020000002">
    <property type="protein sequence ID" value="KAK7508235.1"/>
    <property type="molecule type" value="Genomic_DNA"/>
</dbReference>
<accession>A0ABD0M8I3</accession>
<organism evidence="2 3">
    <name type="scientific">Batillaria attramentaria</name>
    <dbReference type="NCBI Taxonomy" id="370345"/>
    <lineage>
        <taxon>Eukaryota</taxon>
        <taxon>Metazoa</taxon>
        <taxon>Spiralia</taxon>
        <taxon>Lophotrochozoa</taxon>
        <taxon>Mollusca</taxon>
        <taxon>Gastropoda</taxon>
        <taxon>Caenogastropoda</taxon>
        <taxon>Sorbeoconcha</taxon>
        <taxon>Cerithioidea</taxon>
        <taxon>Batillariidae</taxon>
        <taxon>Batillaria</taxon>
    </lineage>
</organism>
<keyword evidence="3" id="KW-1185">Reference proteome</keyword>
<reference evidence="2 3" key="1">
    <citation type="journal article" date="2023" name="Sci. Data">
        <title>Genome assembly of the Korean intertidal mud-creeper Batillaria attramentaria.</title>
        <authorList>
            <person name="Patra A.K."/>
            <person name="Ho P.T."/>
            <person name="Jun S."/>
            <person name="Lee S.J."/>
            <person name="Kim Y."/>
            <person name="Won Y.J."/>
        </authorList>
    </citation>
    <scope>NUCLEOTIDE SEQUENCE [LARGE SCALE GENOMIC DNA]</scope>
    <source>
        <strain evidence="2">Wonlab-2016</strain>
    </source>
</reference>
<feature type="region of interest" description="Disordered" evidence="1">
    <location>
        <begin position="22"/>
        <end position="47"/>
    </location>
</feature>
<dbReference type="AlphaFoldDB" id="A0ABD0M8I3"/>
<evidence type="ECO:0000313" key="2">
    <source>
        <dbReference type="EMBL" id="KAK7508235.1"/>
    </source>
</evidence>
<protein>
    <submittedName>
        <fullName evidence="2">Uncharacterized protein</fullName>
    </submittedName>
</protein>
<gene>
    <name evidence="2" type="ORF">BaRGS_00000474</name>
</gene>